<reference evidence="1" key="1">
    <citation type="submission" date="2019-10" db="EMBL/GenBank/DDBJ databases">
        <authorList>
            <consortium name="DOE Joint Genome Institute"/>
            <person name="Kuo A."/>
            <person name="Miyauchi S."/>
            <person name="Kiss E."/>
            <person name="Drula E."/>
            <person name="Kohler A."/>
            <person name="Sanchez-Garcia M."/>
            <person name="Andreopoulos B."/>
            <person name="Barry K.W."/>
            <person name="Bonito G."/>
            <person name="Buee M."/>
            <person name="Carver A."/>
            <person name="Chen C."/>
            <person name="Cichocki N."/>
            <person name="Clum A."/>
            <person name="Culley D."/>
            <person name="Crous P.W."/>
            <person name="Fauchery L."/>
            <person name="Girlanda M."/>
            <person name="Hayes R."/>
            <person name="Keri Z."/>
            <person name="Labutti K."/>
            <person name="Lipzen A."/>
            <person name="Lombard V."/>
            <person name="Magnuson J."/>
            <person name="Maillard F."/>
            <person name="Morin E."/>
            <person name="Murat C."/>
            <person name="Nolan M."/>
            <person name="Ohm R."/>
            <person name="Pangilinan J."/>
            <person name="Pereira M."/>
            <person name="Perotto S."/>
            <person name="Peter M."/>
            <person name="Riley R."/>
            <person name="Sitrit Y."/>
            <person name="Stielow B."/>
            <person name="Szollosi G."/>
            <person name="Zifcakova L."/>
            <person name="Stursova M."/>
            <person name="Spatafora J.W."/>
            <person name="Tedersoo L."/>
            <person name="Vaario L.-M."/>
            <person name="Yamada A."/>
            <person name="Yan M."/>
            <person name="Wang P."/>
            <person name="Xu J."/>
            <person name="Bruns T."/>
            <person name="Baldrian P."/>
            <person name="Vilgalys R."/>
            <person name="Henrissat B."/>
            <person name="Grigoriev I.V."/>
            <person name="Hibbett D."/>
            <person name="Nagy L.G."/>
            <person name="Martin F.M."/>
        </authorList>
    </citation>
    <scope>NUCLEOTIDE SEQUENCE</scope>
    <source>
        <strain evidence="1">P2</strain>
    </source>
</reference>
<dbReference type="Proteomes" id="UP000886501">
    <property type="component" value="Unassembled WGS sequence"/>
</dbReference>
<proteinExistence type="predicted"/>
<comment type="caution">
    <text evidence="1">The sequence shown here is derived from an EMBL/GenBank/DDBJ whole genome shotgun (WGS) entry which is preliminary data.</text>
</comment>
<protein>
    <submittedName>
        <fullName evidence="1">MFS polyamine transporter</fullName>
    </submittedName>
</protein>
<organism evidence="1 2">
    <name type="scientific">Thelephora ganbajun</name>
    <name type="common">Ganba fungus</name>
    <dbReference type="NCBI Taxonomy" id="370292"/>
    <lineage>
        <taxon>Eukaryota</taxon>
        <taxon>Fungi</taxon>
        <taxon>Dikarya</taxon>
        <taxon>Basidiomycota</taxon>
        <taxon>Agaricomycotina</taxon>
        <taxon>Agaricomycetes</taxon>
        <taxon>Thelephorales</taxon>
        <taxon>Thelephoraceae</taxon>
        <taxon>Thelephora</taxon>
    </lineage>
</organism>
<gene>
    <name evidence="1" type="ORF">BDM02DRAFT_3136711</name>
</gene>
<dbReference type="EMBL" id="MU117967">
    <property type="protein sequence ID" value="KAF9652760.1"/>
    <property type="molecule type" value="Genomic_DNA"/>
</dbReference>
<reference evidence="1" key="2">
    <citation type="journal article" date="2020" name="Nat. Commun.">
        <title>Large-scale genome sequencing of mycorrhizal fungi provides insights into the early evolution of symbiotic traits.</title>
        <authorList>
            <person name="Miyauchi S."/>
            <person name="Kiss E."/>
            <person name="Kuo A."/>
            <person name="Drula E."/>
            <person name="Kohler A."/>
            <person name="Sanchez-Garcia M."/>
            <person name="Morin E."/>
            <person name="Andreopoulos B."/>
            <person name="Barry K.W."/>
            <person name="Bonito G."/>
            <person name="Buee M."/>
            <person name="Carver A."/>
            <person name="Chen C."/>
            <person name="Cichocki N."/>
            <person name="Clum A."/>
            <person name="Culley D."/>
            <person name="Crous P.W."/>
            <person name="Fauchery L."/>
            <person name="Girlanda M."/>
            <person name="Hayes R.D."/>
            <person name="Keri Z."/>
            <person name="LaButti K."/>
            <person name="Lipzen A."/>
            <person name="Lombard V."/>
            <person name="Magnuson J."/>
            <person name="Maillard F."/>
            <person name="Murat C."/>
            <person name="Nolan M."/>
            <person name="Ohm R.A."/>
            <person name="Pangilinan J."/>
            <person name="Pereira M.F."/>
            <person name="Perotto S."/>
            <person name="Peter M."/>
            <person name="Pfister S."/>
            <person name="Riley R."/>
            <person name="Sitrit Y."/>
            <person name="Stielow J.B."/>
            <person name="Szollosi G."/>
            <person name="Zifcakova L."/>
            <person name="Stursova M."/>
            <person name="Spatafora J.W."/>
            <person name="Tedersoo L."/>
            <person name="Vaario L.M."/>
            <person name="Yamada A."/>
            <person name="Yan M."/>
            <person name="Wang P."/>
            <person name="Xu J."/>
            <person name="Bruns T."/>
            <person name="Baldrian P."/>
            <person name="Vilgalys R."/>
            <person name="Dunand C."/>
            <person name="Henrissat B."/>
            <person name="Grigoriev I.V."/>
            <person name="Hibbett D."/>
            <person name="Nagy L.G."/>
            <person name="Martin F.M."/>
        </authorList>
    </citation>
    <scope>NUCLEOTIDE SEQUENCE</scope>
    <source>
        <strain evidence="1">P2</strain>
    </source>
</reference>
<keyword evidence="2" id="KW-1185">Reference proteome</keyword>
<accession>A0ACB6ZSC3</accession>
<name>A0ACB6ZSC3_THEGA</name>
<evidence type="ECO:0000313" key="2">
    <source>
        <dbReference type="Proteomes" id="UP000886501"/>
    </source>
</evidence>
<sequence length="570" mass="61999">MSDHTLHSEKSSISRRNSEAASELLNKDSLAHDLSEDRLSPNVPDVTVNADINVHIVDWDGPDDPFNPKNWSFKKKWGATIIVSAFAFISPVSSSMVAPASGQVAADFAITSEAVVAMTISVFTLAHGGSRLLVNPLVKFDAISPSSRSRVLQMANMWYLAWNLGCGFAQNKEQLIAFRFLAGLGGSAALSICGGVISDTWHPEERGMAMGLYTLAPFLGPAIGPMAGAWIAEKSRWRWVFWSTSIFDGFIQILGFLYLKETYAPVLLERKAQVVRNILGDPEKGQQPREVRTIYTNVDRHWKSVFKKALTRPFVLFSREPIIQVAGLYMMFVYGLLYIFLTTLPAIFGGVYRERPGIAGLNYIALGVGITGASQTSAVVMDKLYAKLKQKYGTGKPEFRLLVLYPSGVLIPVGLLITGWTVENKGHWIGADVGLTLVGAGIILVFQGVQAYIIDSYSLHAASGKSTSSFTQTTADLLAGACPALAAVYFLRPIAGFGFPIFAPGMFKYLGYGVGNTVLAVITIVIGAPAPILFWKFGERIRNASAYAVKTPPPMKPSGPRQVADPEIRF</sequence>
<evidence type="ECO:0000313" key="1">
    <source>
        <dbReference type="EMBL" id="KAF9652760.1"/>
    </source>
</evidence>